<sequence>MAINDDSLAIASQMKLPPPFSKDFAHIQVIIETPKGSPGKYVFDPDLQLFQLTKILPAGTVFPLNFGFIPDTKADDGDPIDVLVLASHSLAVGCWVECRIVGVIQAEQQDKGKEPERNDRIVAIPIVSHEYELIQTIDDLGPKWIEEITHFFKYYRSMSGSQFTPLGVKGPKEAIQWITQKIES</sequence>
<reference evidence="6 7" key="1">
    <citation type="submission" date="2019-12" db="EMBL/GenBank/DDBJ databases">
        <title>Spirosoma sp. HMF4905 genome sequencing and assembly.</title>
        <authorList>
            <person name="Kang H."/>
            <person name="Cha I."/>
            <person name="Kim H."/>
            <person name="Joh K."/>
        </authorList>
    </citation>
    <scope>NUCLEOTIDE SEQUENCE [LARGE SCALE GENOMIC DNA]</scope>
    <source>
        <strain evidence="6 7">HMF4905</strain>
    </source>
</reference>
<accession>A0A7K1SFB9</accession>
<evidence type="ECO:0000256" key="1">
    <source>
        <dbReference type="ARBA" id="ARBA00001946"/>
    </source>
</evidence>
<dbReference type="GO" id="GO:0005737">
    <property type="term" value="C:cytoplasm"/>
    <property type="evidence" value="ECO:0007669"/>
    <property type="project" value="InterPro"/>
</dbReference>
<dbReference type="SUPFAM" id="SSF50324">
    <property type="entry name" value="Inorganic pyrophosphatase"/>
    <property type="match status" value="1"/>
</dbReference>
<gene>
    <name evidence="6" type="ORF">GO755_20735</name>
</gene>
<evidence type="ECO:0000256" key="4">
    <source>
        <dbReference type="ARBA" id="ARBA00022801"/>
    </source>
</evidence>
<dbReference type="PROSITE" id="PS00387">
    <property type="entry name" value="PPASE"/>
    <property type="match status" value="1"/>
</dbReference>
<comment type="cofactor">
    <cofactor evidence="1">
        <name>Mg(2+)</name>
        <dbReference type="ChEBI" id="CHEBI:18420"/>
    </cofactor>
</comment>
<dbReference type="InterPro" id="IPR036649">
    <property type="entry name" value="Pyrophosphatase_sf"/>
</dbReference>
<dbReference type="Pfam" id="PF00719">
    <property type="entry name" value="Pyrophosphatase"/>
    <property type="match status" value="1"/>
</dbReference>
<dbReference type="EC" id="3.6.1.1" evidence="2"/>
<protein>
    <recommendedName>
        <fullName evidence="2">inorganic diphosphatase</fullName>
        <ecNumber evidence="2">3.6.1.1</ecNumber>
    </recommendedName>
</protein>
<evidence type="ECO:0000313" key="6">
    <source>
        <dbReference type="EMBL" id="MVM32481.1"/>
    </source>
</evidence>
<dbReference type="GO" id="GO:0000287">
    <property type="term" value="F:magnesium ion binding"/>
    <property type="evidence" value="ECO:0007669"/>
    <property type="project" value="InterPro"/>
</dbReference>
<evidence type="ECO:0000256" key="2">
    <source>
        <dbReference type="ARBA" id="ARBA00012146"/>
    </source>
</evidence>
<dbReference type="Gene3D" id="3.90.80.10">
    <property type="entry name" value="Inorganic pyrophosphatase"/>
    <property type="match status" value="1"/>
</dbReference>
<keyword evidence="7" id="KW-1185">Reference proteome</keyword>
<evidence type="ECO:0000256" key="3">
    <source>
        <dbReference type="ARBA" id="ARBA00022723"/>
    </source>
</evidence>
<dbReference type="GO" id="GO:0006796">
    <property type="term" value="P:phosphate-containing compound metabolic process"/>
    <property type="evidence" value="ECO:0007669"/>
    <property type="project" value="InterPro"/>
</dbReference>
<dbReference type="GO" id="GO:0004427">
    <property type="term" value="F:inorganic diphosphate phosphatase activity"/>
    <property type="evidence" value="ECO:0007669"/>
    <property type="project" value="UniProtKB-EC"/>
</dbReference>
<dbReference type="EMBL" id="WPIN01000007">
    <property type="protein sequence ID" value="MVM32481.1"/>
    <property type="molecule type" value="Genomic_DNA"/>
</dbReference>
<dbReference type="InterPro" id="IPR008162">
    <property type="entry name" value="Pyrophosphatase"/>
</dbReference>
<comment type="caution">
    <text evidence="6">The sequence shown here is derived from an EMBL/GenBank/DDBJ whole genome shotgun (WGS) entry which is preliminary data.</text>
</comment>
<keyword evidence="3" id="KW-0479">Metal-binding</keyword>
<keyword evidence="4" id="KW-0378">Hydrolase</keyword>
<evidence type="ECO:0000256" key="5">
    <source>
        <dbReference type="ARBA" id="ARBA00022842"/>
    </source>
</evidence>
<proteinExistence type="predicted"/>
<dbReference type="Proteomes" id="UP000436006">
    <property type="component" value="Unassembled WGS sequence"/>
</dbReference>
<keyword evidence="5" id="KW-0460">Magnesium</keyword>
<name>A0A7K1SFB9_9BACT</name>
<dbReference type="PANTHER" id="PTHR10286">
    <property type="entry name" value="INORGANIC PYROPHOSPHATASE"/>
    <property type="match status" value="1"/>
</dbReference>
<organism evidence="6 7">
    <name type="scientific">Spirosoma arboris</name>
    <dbReference type="NCBI Taxonomy" id="2682092"/>
    <lineage>
        <taxon>Bacteria</taxon>
        <taxon>Pseudomonadati</taxon>
        <taxon>Bacteroidota</taxon>
        <taxon>Cytophagia</taxon>
        <taxon>Cytophagales</taxon>
        <taxon>Cytophagaceae</taxon>
        <taxon>Spirosoma</taxon>
    </lineage>
</organism>
<evidence type="ECO:0000313" key="7">
    <source>
        <dbReference type="Proteomes" id="UP000436006"/>
    </source>
</evidence>
<dbReference type="AlphaFoldDB" id="A0A7K1SFB9"/>